<dbReference type="InterPro" id="IPR001680">
    <property type="entry name" value="WD40_rpt"/>
</dbReference>
<keyword evidence="6" id="KW-1185">Reference proteome</keyword>
<evidence type="ECO:0000256" key="3">
    <source>
        <dbReference type="PROSITE-ProRule" id="PRU00221"/>
    </source>
</evidence>
<feature type="region of interest" description="Disordered" evidence="4">
    <location>
        <begin position="475"/>
        <end position="512"/>
    </location>
</feature>
<dbReference type="GO" id="GO:0005634">
    <property type="term" value="C:nucleus"/>
    <property type="evidence" value="ECO:0007669"/>
    <property type="project" value="TreeGrafter"/>
</dbReference>
<dbReference type="PROSITE" id="PS50082">
    <property type="entry name" value="WD_REPEATS_2"/>
    <property type="match status" value="4"/>
</dbReference>
<proteinExistence type="predicted"/>
<feature type="compositionally biased region" description="Polar residues" evidence="4">
    <location>
        <begin position="495"/>
        <end position="512"/>
    </location>
</feature>
<dbReference type="InterPro" id="IPR020472">
    <property type="entry name" value="WD40_PAC1"/>
</dbReference>
<feature type="region of interest" description="Disordered" evidence="4">
    <location>
        <begin position="58"/>
        <end position="77"/>
    </location>
</feature>
<dbReference type="PANTHER" id="PTHR16017:SF0">
    <property type="entry name" value="WD REPEAT-CONTAINING PROTEIN 70"/>
    <property type="match status" value="1"/>
</dbReference>
<dbReference type="InterPro" id="IPR051858">
    <property type="entry name" value="WD_repeat_GAD-1"/>
</dbReference>
<dbReference type="Pfam" id="PF00400">
    <property type="entry name" value="WD40"/>
    <property type="match status" value="4"/>
</dbReference>
<feature type="repeat" description="WD" evidence="3">
    <location>
        <begin position="267"/>
        <end position="289"/>
    </location>
</feature>
<dbReference type="OrthoDB" id="10264376at2759"/>
<dbReference type="SMART" id="SM00320">
    <property type="entry name" value="WD40"/>
    <property type="match status" value="5"/>
</dbReference>
<dbReference type="PROSITE" id="PS50294">
    <property type="entry name" value="WD_REPEATS_REGION"/>
    <property type="match status" value="2"/>
</dbReference>
<keyword evidence="2" id="KW-0677">Repeat</keyword>
<feature type="compositionally biased region" description="Acidic residues" evidence="4">
    <location>
        <begin position="66"/>
        <end position="77"/>
    </location>
</feature>
<evidence type="ECO:0000256" key="4">
    <source>
        <dbReference type="SAM" id="MobiDB-lite"/>
    </source>
</evidence>
<dbReference type="SUPFAM" id="SSF50978">
    <property type="entry name" value="WD40 repeat-like"/>
    <property type="match status" value="1"/>
</dbReference>
<accession>A0A5E8B7R6</accession>
<feature type="repeat" description="WD" evidence="3">
    <location>
        <begin position="293"/>
        <end position="325"/>
    </location>
</feature>
<dbReference type="GeneID" id="43580545"/>
<feature type="repeat" description="WD" evidence="3">
    <location>
        <begin position="92"/>
        <end position="133"/>
    </location>
</feature>
<dbReference type="GO" id="GO:0035861">
    <property type="term" value="C:site of double-strand break"/>
    <property type="evidence" value="ECO:0007669"/>
    <property type="project" value="TreeGrafter"/>
</dbReference>
<gene>
    <name evidence="5" type="ORF">SAPINGB_P001724</name>
</gene>
<dbReference type="InterPro" id="IPR015943">
    <property type="entry name" value="WD40/YVTN_repeat-like_dom_sf"/>
</dbReference>
<dbReference type="AlphaFoldDB" id="A0A5E8B7R6"/>
<protein>
    <submittedName>
        <fullName evidence="5">Uncharacterized protein</fullName>
    </submittedName>
</protein>
<evidence type="ECO:0000256" key="2">
    <source>
        <dbReference type="ARBA" id="ARBA00022737"/>
    </source>
</evidence>
<dbReference type="Gene3D" id="2.130.10.10">
    <property type="entry name" value="YVTN repeat-like/Quinoprotein amine dehydrogenase"/>
    <property type="match status" value="2"/>
</dbReference>
<feature type="compositionally biased region" description="Basic and acidic residues" evidence="4">
    <location>
        <begin position="475"/>
        <end position="486"/>
    </location>
</feature>
<dbReference type="InterPro" id="IPR036322">
    <property type="entry name" value="WD40_repeat_dom_sf"/>
</dbReference>
<feature type="compositionally biased region" description="Basic and acidic residues" evidence="4">
    <location>
        <begin position="554"/>
        <end position="575"/>
    </location>
</feature>
<dbReference type="EMBL" id="CABVLU010000001">
    <property type="protein sequence ID" value="VVT47464.1"/>
    <property type="molecule type" value="Genomic_DNA"/>
</dbReference>
<name>A0A5E8B7R6_9ASCO</name>
<evidence type="ECO:0000256" key="1">
    <source>
        <dbReference type="ARBA" id="ARBA00022574"/>
    </source>
</evidence>
<reference evidence="5 6" key="1">
    <citation type="submission" date="2019-09" db="EMBL/GenBank/DDBJ databases">
        <authorList>
            <person name="Brejova B."/>
        </authorList>
    </citation>
    <scope>NUCLEOTIDE SEQUENCE [LARGE SCALE GENOMIC DNA]</scope>
</reference>
<dbReference type="PANTHER" id="PTHR16017">
    <property type="entry name" value="GASTRULATION DEFECTIVE PROTEIN 1-RELATED"/>
    <property type="match status" value="1"/>
</dbReference>
<evidence type="ECO:0000313" key="6">
    <source>
        <dbReference type="Proteomes" id="UP000398389"/>
    </source>
</evidence>
<dbReference type="Proteomes" id="UP000398389">
    <property type="component" value="Unassembled WGS sequence"/>
</dbReference>
<evidence type="ECO:0000313" key="5">
    <source>
        <dbReference type="EMBL" id="VVT47464.1"/>
    </source>
</evidence>
<feature type="region of interest" description="Disordered" evidence="4">
    <location>
        <begin position="554"/>
        <end position="583"/>
    </location>
</feature>
<feature type="repeat" description="WD" evidence="3">
    <location>
        <begin position="194"/>
        <end position="236"/>
    </location>
</feature>
<sequence length="583" mass="65466">MDLKKEDKIVSNLGIPSSFGKTYSEDEKDATIRLKHATREQYKLIKTKQQKKTELLKNIKESQSDNSDDDDEFDDDEFNIDSIPVSHELILSGEHKKLVSSISLDPSGARLLTASYDSTFKLWDFNTMDINSHHPFRSVEPLETYQLHSALFSPNGKQILAIPRYTKPKLYDRDGIEIAEFSSGDMYLVDMKNTKGHTAEITSGAWNPMSGDLFATSSNDSTVRVWDVNNTRSQRDVIVVRSKGSRGNKVRVACVTWFKNDLTIPPIIAGTDDGSIGLWDTRNESTRPSHFIESAHSASVTAIVQRPLSQTFATRGFDGVINLWDSRQLKSPVLSRSGVKTASEDGNDIIFDPRPSTLGQYLLVGSFEGKVHVLDTSDLSTLMVIEDLVSSSDHKSFISSISWHQGLNQIITGSSNGQINVLFSPSTSHKGALTSIEKVPRRKYVDDGNLGTVNISAAGLEADITQAREKQEERLRINKTREHEDLSNPFKSKGNYRSNRSDSVSFDKTQNKGTVWNIPNQSYVRENVHLSELIHEDPREALLKYAEKAEKTPVFFKESDYSKRPLAETESEDKIKVKKRKNK</sequence>
<dbReference type="RefSeq" id="XP_031852336.1">
    <property type="nucleotide sequence ID" value="XM_031996445.1"/>
</dbReference>
<keyword evidence="1 3" id="KW-0853">WD repeat</keyword>
<dbReference type="PRINTS" id="PR00320">
    <property type="entry name" value="GPROTEINBRPT"/>
</dbReference>
<organism evidence="5 6">
    <name type="scientific">Magnusiomyces paraingens</name>
    <dbReference type="NCBI Taxonomy" id="2606893"/>
    <lineage>
        <taxon>Eukaryota</taxon>
        <taxon>Fungi</taxon>
        <taxon>Dikarya</taxon>
        <taxon>Ascomycota</taxon>
        <taxon>Saccharomycotina</taxon>
        <taxon>Dipodascomycetes</taxon>
        <taxon>Dipodascales</taxon>
        <taxon>Dipodascaceae</taxon>
        <taxon>Magnusiomyces</taxon>
    </lineage>
</organism>